<dbReference type="GO" id="GO:0003886">
    <property type="term" value="F:DNA (cytosine-5-)-methyltransferase activity"/>
    <property type="evidence" value="ECO:0007669"/>
    <property type="project" value="UniProtKB-EC"/>
</dbReference>
<dbReference type="PROSITE" id="PS00094">
    <property type="entry name" value="C5_MTASE_1"/>
    <property type="match status" value="1"/>
</dbReference>
<evidence type="ECO:0000256" key="5">
    <source>
        <dbReference type="PROSITE-ProRule" id="PRU01016"/>
    </source>
</evidence>
<dbReference type="InterPro" id="IPR050750">
    <property type="entry name" value="C5-MTase"/>
</dbReference>
<evidence type="ECO:0000256" key="2">
    <source>
        <dbReference type="ARBA" id="ARBA00022679"/>
    </source>
</evidence>
<evidence type="ECO:0000256" key="6">
    <source>
        <dbReference type="RuleBase" id="RU000416"/>
    </source>
</evidence>
<keyword evidence="2 5" id="KW-0808">Transferase</keyword>
<dbReference type="InterPro" id="IPR029063">
    <property type="entry name" value="SAM-dependent_MTases_sf"/>
</dbReference>
<dbReference type="EC" id="2.1.1.37" evidence="7"/>
<dbReference type="Pfam" id="PF00145">
    <property type="entry name" value="DNA_methylase"/>
    <property type="match status" value="1"/>
</dbReference>
<dbReference type="Gene3D" id="3.40.50.150">
    <property type="entry name" value="Vaccinia Virus protein VP39"/>
    <property type="match status" value="1"/>
</dbReference>
<feature type="active site" evidence="5">
    <location>
        <position position="74"/>
    </location>
</feature>
<evidence type="ECO:0000256" key="1">
    <source>
        <dbReference type="ARBA" id="ARBA00022603"/>
    </source>
</evidence>
<organism evidence="8 9">
    <name type="scientific">Anaerococcus degeneri</name>
    <dbReference type="NCBI Taxonomy" id="361500"/>
    <lineage>
        <taxon>Bacteria</taxon>
        <taxon>Bacillati</taxon>
        <taxon>Bacillota</taxon>
        <taxon>Tissierellia</taxon>
        <taxon>Tissierellales</taxon>
        <taxon>Peptoniphilaceae</taxon>
        <taxon>Anaerococcus</taxon>
    </lineage>
</organism>
<name>A0ABS7YYM5_9FIRM</name>
<dbReference type="SUPFAM" id="SSF53335">
    <property type="entry name" value="S-adenosyl-L-methionine-dependent methyltransferases"/>
    <property type="match status" value="1"/>
</dbReference>
<evidence type="ECO:0000256" key="3">
    <source>
        <dbReference type="ARBA" id="ARBA00022691"/>
    </source>
</evidence>
<keyword evidence="1 5" id="KW-0489">Methyltransferase</keyword>
<dbReference type="RefSeq" id="WP_209773897.1">
    <property type="nucleotide sequence ID" value="NZ_JAGGLO010000005.1"/>
</dbReference>
<comment type="catalytic activity">
    <reaction evidence="7">
        <text>a 2'-deoxycytidine in DNA + S-adenosyl-L-methionine = a 5-methyl-2'-deoxycytidine in DNA + S-adenosyl-L-homocysteine + H(+)</text>
        <dbReference type="Rhea" id="RHEA:13681"/>
        <dbReference type="Rhea" id="RHEA-COMP:11369"/>
        <dbReference type="Rhea" id="RHEA-COMP:11370"/>
        <dbReference type="ChEBI" id="CHEBI:15378"/>
        <dbReference type="ChEBI" id="CHEBI:57856"/>
        <dbReference type="ChEBI" id="CHEBI:59789"/>
        <dbReference type="ChEBI" id="CHEBI:85452"/>
        <dbReference type="ChEBI" id="CHEBI:85454"/>
        <dbReference type="EC" id="2.1.1.37"/>
    </reaction>
</comment>
<dbReference type="InterPro" id="IPR018117">
    <property type="entry name" value="C5_DNA_meth_AS"/>
</dbReference>
<evidence type="ECO:0000313" key="8">
    <source>
        <dbReference type="EMBL" id="MCA2095606.1"/>
    </source>
</evidence>
<evidence type="ECO:0000313" key="9">
    <source>
        <dbReference type="Proteomes" id="UP001198374"/>
    </source>
</evidence>
<accession>A0ABS7YYM5</accession>
<dbReference type="PANTHER" id="PTHR46098">
    <property type="entry name" value="TRNA (CYTOSINE(38)-C(5))-METHYLTRANSFERASE"/>
    <property type="match status" value="1"/>
</dbReference>
<comment type="caution">
    <text evidence="8">The sequence shown here is derived from an EMBL/GenBank/DDBJ whole genome shotgun (WGS) entry which is preliminary data.</text>
</comment>
<dbReference type="PANTHER" id="PTHR46098:SF1">
    <property type="entry name" value="TRNA (CYTOSINE(38)-C(5))-METHYLTRANSFERASE"/>
    <property type="match status" value="1"/>
</dbReference>
<dbReference type="EMBL" id="JAIWIY010000001">
    <property type="protein sequence ID" value="MCA2095606.1"/>
    <property type="molecule type" value="Genomic_DNA"/>
</dbReference>
<dbReference type="PRINTS" id="PR00105">
    <property type="entry name" value="C5METTRFRASE"/>
</dbReference>
<dbReference type="PROSITE" id="PS51679">
    <property type="entry name" value="SAM_MT_C5"/>
    <property type="match status" value="1"/>
</dbReference>
<gene>
    <name evidence="8" type="primary">dcm</name>
    <name evidence="8" type="ORF">LDJ82_01500</name>
</gene>
<keyword evidence="4" id="KW-0680">Restriction system</keyword>
<reference evidence="9" key="1">
    <citation type="submission" date="2023-07" db="EMBL/GenBank/DDBJ databases">
        <title>FDA dAtabase for Regulatory Grade micrObial Sequences (FDA-ARGOS): Supporting development and validation of Infectious Disease Dx tests.</title>
        <authorList>
            <person name="Sproer C."/>
            <person name="Gronow S."/>
            <person name="Severitt S."/>
            <person name="Schroder I."/>
            <person name="Tallon L."/>
            <person name="Sadzewicz L."/>
            <person name="Zhao X."/>
            <person name="Boylan J."/>
            <person name="Ott S."/>
            <person name="Bowen H."/>
            <person name="Vavikolanu K."/>
            <person name="Hazen T."/>
            <person name="Aluvathingal J."/>
            <person name="Nadendla S."/>
            <person name="Lowell S."/>
            <person name="Myers T."/>
            <person name="Yan Y."/>
        </authorList>
    </citation>
    <scope>NUCLEOTIDE SEQUENCE [LARGE SCALE GENOMIC DNA]</scope>
    <source>
        <strain evidence="9">FDAARGOS_1538</strain>
    </source>
</reference>
<proteinExistence type="inferred from homology"/>
<protein>
    <recommendedName>
        <fullName evidence="7">Cytosine-specific methyltransferase</fullName>
        <ecNumber evidence="7">2.1.1.37</ecNumber>
    </recommendedName>
</protein>
<sequence length="336" mass="38680">MIKYAEFCTGIGGFRIGISNSKMESMPVYSNEIDNRCELTYYKNFNEKFNSKDIFNLNEENLPDFDMICAGFPCQPFSQAGRGDGFKDPRGTIFFKLMEIIRCKRPDIVFFENVPNLKNHDKGNTFKEIKKQLNDAGYNVYDKIIDSTYFGVPQSRPRIYIVAFSNDRYSNIKFEFTEKLTEKTPLRNFLNLGDYSIPISKRWEEYIDLYTEKKEESDIPFTLPKTRKKLERVSSNCNINDCIFQIRSSGIRAYSLDAPFPTFAVSNSGGGAMIPVLSKERRHLNLIEMRRIMGFPESFDLTAVSRTDAIKQLANAVCPPVIESICDDIKRAIDKL</sequence>
<dbReference type="Proteomes" id="UP001198374">
    <property type="component" value="Unassembled WGS sequence"/>
</dbReference>
<dbReference type="NCBIfam" id="TIGR00675">
    <property type="entry name" value="dcm"/>
    <property type="match status" value="1"/>
</dbReference>
<dbReference type="InterPro" id="IPR001525">
    <property type="entry name" value="C5_MeTfrase"/>
</dbReference>
<dbReference type="GO" id="GO:0032259">
    <property type="term" value="P:methylation"/>
    <property type="evidence" value="ECO:0007669"/>
    <property type="project" value="UniProtKB-KW"/>
</dbReference>
<dbReference type="Gene3D" id="3.90.120.10">
    <property type="entry name" value="DNA Methylase, subunit A, domain 2"/>
    <property type="match status" value="1"/>
</dbReference>
<evidence type="ECO:0000256" key="4">
    <source>
        <dbReference type="ARBA" id="ARBA00022747"/>
    </source>
</evidence>
<comment type="similarity">
    <text evidence="5 6">Belongs to the class I-like SAM-binding methyltransferase superfamily. C5-methyltransferase family.</text>
</comment>
<evidence type="ECO:0000256" key="7">
    <source>
        <dbReference type="RuleBase" id="RU000417"/>
    </source>
</evidence>
<dbReference type="CDD" id="cd00315">
    <property type="entry name" value="Cyt_C5_DNA_methylase"/>
    <property type="match status" value="1"/>
</dbReference>
<keyword evidence="3 5" id="KW-0949">S-adenosyl-L-methionine</keyword>
<keyword evidence="9" id="KW-1185">Reference proteome</keyword>